<reference evidence="1 2" key="1">
    <citation type="journal article" date="2018" name="Science">
        <title>The opium poppy genome and morphinan production.</title>
        <authorList>
            <person name="Guo L."/>
            <person name="Winzer T."/>
            <person name="Yang X."/>
            <person name="Li Y."/>
            <person name="Ning Z."/>
            <person name="He Z."/>
            <person name="Teodor R."/>
            <person name="Lu Y."/>
            <person name="Bowser T.A."/>
            <person name="Graham I.A."/>
            <person name="Ye K."/>
        </authorList>
    </citation>
    <scope>NUCLEOTIDE SEQUENCE [LARGE SCALE GENOMIC DNA]</scope>
    <source>
        <strain evidence="2">cv. HN1</strain>
        <tissue evidence="1">Leaves</tissue>
    </source>
</reference>
<keyword evidence="2" id="KW-1185">Reference proteome</keyword>
<accession>A0A4Y7IM30</accession>
<dbReference type="AlphaFoldDB" id="A0A4Y7IM30"/>
<dbReference type="PANTHER" id="PTHR33116:SF86">
    <property type="entry name" value="REVERSE TRANSCRIPTASE DOMAIN-CONTAINING PROTEIN"/>
    <property type="match status" value="1"/>
</dbReference>
<name>A0A4Y7IM30_PAPSO</name>
<dbReference type="EMBL" id="CM010716">
    <property type="protein sequence ID" value="RZC49777.1"/>
    <property type="molecule type" value="Genomic_DNA"/>
</dbReference>
<dbReference type="PANTHER" id="PTHR33116">
    <property type="entry name" value="REVERSE TRANSCRIPTASE ZINC-BINDING DOMAIN-CONTAINING PROTEIN-RELATED-RELATED"/>
    <property type="match status" value="1"/>
</dbReference>
<proteinExistence type="predicted"/>
<dbReference type="Proteomes" id="UP000316621">
    <property type="component" value="Chromosome 2"/>
</dbReference>
<gene>
    <name evidence="1" type="ORF">C5167_018207</name>
</gene>
<organism evidence="1 2">
    <name type="scientific">Papaver somniferum</name>
    <name type="common">Opium poppy</name>
    <dbReference type="NCBI Taxonomy" id="3469"/>
    <lineage>
        <taxon>Eukaryota</taxon>
        <taxon>Viridiplantae</taxon>
        <taxon>Streptophyta</taxon>
        <taxon>Embryophyta</taxon>
        <taxon>Tracheophyta</taxon>
        <taxon>Spermatophyta</taxon>
        <taxon>Magnoliopsida</taxon>
        <taxon>Ranunculales</taxon>
        <taxon>Papaveraceae</taxon>
        <taxon>Papaveroideae</taxon>
        <taxon>Papaver</taxon>
    </lineage>
</organism>
<protein>
    <submittedName>
        <fullName evidence="1">Uncharacterized protein</fullName>
    </submittedName>
</protein>
<sequence length="195" mass="21933">MTPSPENAGRDGAAVDLKQEKMLIPNFSETRGCGEREFDEGCGEREFDEAHETRADGDDGGVGYVCGVPREKNATRAPTKTTETKTITNTITPYARRDFGVTVGSPASQFSQPAHRLKSYDFLSEKFQGKLAGWKRIFLTHANKLILIKAVPGLMRPHFMSTSILPKGILKKLSRIMRNFWWGHTYNSRKIHFIN</sequence>
<evidence type="ECO:0000313" key="1">
    <source>
        <dbReference type="EMBL" id="RZC49777.1"/>
    </source>
</evidence>
<evidence type="ECO:0000313" key="2">
    <source>
        <dbReference type="Proteomes" id="UP000316621"/>
    </source>
</evidence>
<dbReference type="Gramene" id="RZC49777">
    <property type="protein sequence ID" value="RZC49777"/>
    <property type="gene ID" value="C5167_018207"/>
</dbReference>